<comment type="caution">
    <text evidence="1">The sequence shown here is derived from an EMBL/GenBank/DDBJ whole genome shotgun (WGS) entry which is preliminary data.</text>
</comment>
<reference evidence="1 2" key="1">
    <citation type="submission" date="2019-11" db="EMBL/GenBank/DDBJ databases">
        <title>Whole genome sequence of Oryza granulata.</title>
        <authorList>
            <person name="Li W."/>
        </authorList>
    </citation>
    <scope>NUCLEOTIDE SEQUENCE [LARGE SCALE GENOMIC DNA]</scope>
    <source>
        <strain evidence="2">cv. Menghai</strain>
        <tissue evidence="1">Leaf</tissue>
    </source>
</reference>
<evidence type="ECO:0000313" key="2">
    <source>
        <dbReference type="Proteomes" id="UP000479710"/>
    </source>
</evidence>
<organism evidence="1 2">
    <name type="scientific">Oryza meyeriana var. granulata</name>
    <dbReference type="NCBI Taxonomy" id="110450"/>
    <lineage>
        <taxon>Eukaryota</taxon>
        <taxon>Viridiplantae</taxon>
        <taxon>Streptophyta</taxon>
        <taxon>Embryophyta</taxon>
        <taxon>Tracheophyta</taxon>
        <taxon>Spermatophyta</taxon>
        <taxon>Magnoliopsida</taxon>
        <taxon>Liliopsida</taxon>
        <taxon>Poales</taxon>
        <taxon>Poaceae</taxon>
        <taxon>BOP clade</taxon>
        <taxon>Oryzoideae</taxon>
        <taxon>Oryzeae</taxon>
        <taxon>Oryzinae</taxon>
        <taxon>Oryza</taxon>
        <taxon>Oryza meyeriana</taxon>
    </lineage>
</organism>
<name>A0A6G1C8L7_9ORYZ</name>
<evidence type="ECO:0000313" key="1">
    <source>
        <dbReference type="EMBL" id="KAF0896562.1"/>
    </source>
</evidence>
<dbReference type="AlphaFoldDB" id="A0A6G1C8L7"/>
<sequence length="146" mass="16985">MSNQGMNSVLRVHASRERRAAKRHVKQEDSMKETMNDYKWRMYSSRSCHLEIQTHGFKQGTDSDWKLPMQVPLRWVDAPAAGYNQDIPEQKSIEEILALNPHKHKHYILWFSKSTTAAYVAEHFTTSISYCISEFKQFSSNSTSSK</sequence>
<keyword evidence="2" id="KW-1185">Reference proteome</keyword>
<dbReference type="EMBL" id="SPHZ02000010">
    <property type="protein sequence ID" value="KAF0896562.1"/>
    <property type="molecule type" value="Genomic_DNA"/>
</dbReference>
<proteinExistence type="predicted"/>
<dbReference type="Proteomes" id="UP000479710">
    <property type="component" value="Unassembled WGS sequence"/>
</dbReference>
<protein>
    <submittedName>
        <fullName evidence="1">Uncharacterized protein</fullName>
    </submittedName>
</protein>
<accession>A0A6G1C8L7</accession>
<gene>
    <name evidence="1" type="ORF">E2562_024700</name>
</gene>